<gene>
    <name evidence="2" type="ORF">CPAG_07769</name>
</gene>
<evidence type="ECO:0000313" key="3">
    <source>
        <dbReference type="Proteomes" id="UP000054567"/>
    </source>
</evidence>
<sequence>MCTIELPLSTKRDIYITTQFGESLNISDLHQPVQQDNDLANPKIIYLYSESSLSMFCDTPNHHQRSGERPDSWNRNSQQMMTLMFWIIGRFTLPVAALILMCLASTA</sequence>
<keyword evidence="1" id="KW-1133">Transmembrane helix</keyword>
<evidence type="ECO:0000313" key="2">
    <source>
        <dbReference type="EMBL" id="KMM71462.1"/>
    </source>
</evidence>
<dbReference type="OrthoDB" id="4206122at2759"/>
<accession>A0A0J6IHZ3</accession>
<keyword evidence="1" id="KW-0812">Transmembrane</keyword>
<dbReference type="VEuPathDB" id="FungiDB:CPAG_07769"/>
<name>A0A0J6IHZ3_COCPO</name>
<evidence type="ECO:0000256" key="1">
    <source>
        <dbReference type="SAM" id="Phobius"/>
    </source>
</evidence>
<proteinExistence type="predicted"/>
<reference evidence="3" key="3">
    <citation type="journal article" date="2010" name="Genome Res.">
        <title>Population genomic sequencing of Coccidioides fungi reveals recent hybridization and transposon control.</title>
        <authorList>
            <person name="Neafsey D.E."/>
            <person name="Barker B.M."/>
            <person name="Sharpton T.J."/>
            <person name="Stajich J.E."/>
            <person name="Park D.J."/>
            <person name="Whiston E."/>
            <person name="Hung C.-Y."/>
            <person name="McMahan C."/>
            <person name="White J."/>
            <person name="Sykes S."/>
            <person name="Heiman D."/>
            <person name="Young S."/>
            <person name="Zeng Q."/>
            <person name="Abouelleil A."/>
            <person name="Aftuck L."/>
            <person name="Bessette D."/>
            <person name="Brown A."/>
            <person name="FitzGerald M."/>
            <person name="Lui A."/>
            <person name="Macdonald J.P."/>
            <person name="Priest M."/>
            <person name="Orbach M.J."/>
            <person name="Galgiani J.N."/>
            <person name="Kirkland T.N."/>
            <person name="Cole G.T."/>
            <person name="Birren B.W."/>
            <person name="Henn M.R."/>
            <person name="Taylor J.W."/>
            <person name="Rounsley S.D."/>
        </authorList>
    </citation>
    <scope>NUCLEOTIDE SEQUENCE [LARGE SCALE GENOMIC DNA]</scope>
    <source>
        <strain evidence="3">RMSCC 3488</strain>
    </source>
</reference>
<dbReference type="Proteomes" id="UP000054567">
    <property type="component" value="Unassembled WGS sequence"/>
</dbReference>
<reference evidence="2 3" key="1">
    <citation type="submission" date="2007-06" db="EMBL/GenBank/DDBJ databases">
        <title>The Genome Sequence of Coccidioides posadasii RMSCC_3488.</title>
        <authorList>
            <consortium name="Coccidioides Genome Resources Consortium"/>
            <consortium name="The Broad Institute Genome Sequencing Platform"/>
            <person name="Henn M.R."/>
            <person name="Sykes S."/>
            <person name="Young S."/>
            <person name="Jaffe D."/>
            <person name="Berlin A."/>
            <person name="Alvarez P."/>
            <person name="Butler J."/>
            <person name="Gnerre S."/>
            <person name="Grabherr M."/>
            <person name="Mauceli E."/>
            <person name="Brockman W."/>
            <person name="Kodira C."/>
            <person name="Alvarado L."/>
            <person name="Zeng Q."/>
            <person name="Crawford M."/>
            <person name="Antoine C."/>
            <person name="Devon K."/>
            <person name="Galgiani J."/>
            <person name="Orsborn K."/>
            <person name="Lewis M.L."/>
            <person name="Nusbaum C."/>
            <person name="Galagan J."/>
            <person name="Birren B."/>
        </authorList>
    </citation>
    <scope>NUCLEOTIDE SEQUENCE [LARGE SCALE GENOMIC DNA]</scope>
    <source>
        <strain evidence="2 3">RMSCC 3488</strain>
    </source>
</reference>
<feature type="transmembrane region" description="Helical" evidence="1">
    <location>
        <begin position="83"/>
        <end position="106"/>
    </location>
</feature>
<keyword evidence="1" id="KW-0472">Membrane</keyword>
<dbReference type="AlphaFoldDB" id="A0A0J6IHZ3"/>
<dbReference type="EMBL" id="DS268113">
    <property type="protein sequence ID" value="KMM71462.1"/>
    <property type="molecule type" value="Genomic_DNA"/>
</dbReference>
<organism evidence="2 3">
    <name type="scientific">Coccidioides posadasii RMSCC 3488</name>
    <dbReference type="NCBI Taxonomy" id="454284"/>
    <lineage>
        <taxon>Eukaryota</taxon>
        <taxon>Fungi</taxon>
        <taxon>Dikarya</taxon>
        <taxon>Ascomycota</taxon>
        <taxon>Pezizomycotina</taxon>
        <taxon>Eurotiomycetes</taxon>
        <taxon>Eurotiomycetidae</taxon>
        <taxon>Onygenales</taxon>
        <taxon>Onygenaceae</taxon>
        <taxon>Coccidioides</taxon>
    </lineage>
</organism>
<protein>
    <submittedName>
        <fullName evidence="2">Uncharacterized protein</fullName>
    </submittedName>
</protein>
<reference evidence="3" key="2">
    <citation type="journal article" date="2009" name="Genome Res.">
        <title>Comparative genomic analyses of the human fungal pathogens Coccidioides and their relatives.</title>
        <authorList>
            <person name="Sharpton T.J."/>
            <person name="Stajich J.E."/>
            <person name="Rounsley S.D."/>
            <person name="Gardner M.J."/>
            <person name="Wortman J.R."/>
            <person name="Jordar V.S."/>
            <person name="Maiti R."/>
            <person name="Kodira C.D."/>
            <person name="Neafsey D.E."/>
            <person name="Zeng Q."/>
            <person name="Hung C.-Y."/>
            <person name="McMahan C."/>
            <person name="Muszewska A."/>
            <person name="Grynberg M."/>
            <person name="Mandel M.A."/>
            <person name="Kellner E.M."/>
            <person name="Barker B.M."/>
            <person name="Galgiani J.N."/>
            <person name="Orbach M.J."/>
            <person name="Kirkland T.N."/>
            <person name="Cole G.T."/>
            <person name="Henn M.R."/>
            <person name="Birren B.W."/>
            <person name="Taylor J.W."/>
        </authorList>
    </citation>
    <scope>NUCLEOTIDE SEQUENCE [LARGE SCALE GENOMIC DNA]</scope>
    <source>
        <strain evidence="3">RMSCC 3488</strain>
    </source>
</reference>